<reference evidence="7 9" key="1">
    <citation type="submission" date="2014-07" db="EMBL/GenBank/DDBJ databases">
        <title>Draft genome sequence of Nonlabens ulvanivorans, an ulvan degrading bacterium.</title>
        <authorList>
            <person name="Kopel M."/>
            <person name="Helbert W."/>
            <person name="Henrissat B."/>
            <person name="Doniger T."/>
            <person name="Banin E."/>
        </authorList>
    </citation>
    <scope>NUCLEOTIDE SEQUENCE [LARGE SCALE GENOMIC DNA]</scope>
    <source>
        <strain evidence="7 9">PLR</strain>
    </source>
</reference>
<comment type="similarity">
    <text evidence="2">Belongs to the ACC deaminase/D-cysteine desulfhydrase family.</text>
</comment>
<dbReference type="AlphaFoldDB" id="A0A084JXX9"/>
<feature type="active site" description="Nucleophile" evidence="4">
    <location>
        <position position="67"/>
    </location>
</feature>
<evidence type="ECO:0000313" key="10">
    <source>
        <dbReference type="Proteomes" id="UP000239997"/>
    </source>
</evidence>
<comment type="caution">
    <text evidence="7">The sequence shown here is derived from an EMBL/GenBank/DDBJ whole genome shotgun (WGS) entry which is preliminary data.</text>
</comment>
<dbReference type="InterPro" id="IPR036052">
    <property type="entry name" value="TrpB-like_PALP_sf"/>
</dbReference>
<evidence type="ECO:0000256" key="5">
    <source>
        <dbReference type="PIRSR" id="PIRSR006278-2"/>
    </source>
</evidence>
<dbReference type="EMBL" id="PVNA01000002">
    <property type="protein sequence ID" value="PRX14419.1"/>
    <property type="molecule type" value="Genomic_DNA"/>
</dbReference>
<dbReference type="OrthoDB" id="9801249at2"/>
<evidence type="ECO:0000313" key="8">
    <source>
        <dbReference type="EMBL" id="PRX14419.1"/>
    </source>
</evidence>
<dbReference type="PIRSF" id="PIRSF006278">
    <property type="entry name" value="ACCD_DCysDesulf"/>
    <property type="match status" value="1"/>
</dbReference>
<feature type="modified residue" description="N6-(pyridoxal phosphate)lysine" evidence="5">
    <location>
        <position position="40"/>
    </location>
</feature>
<dbReference type="Gene3D" id="3.40.50.1100">
    <property type="match status" value="2"/>
</dbReference>
<reference evidence="8 10" key="2">
    <citation type="submission" date="2018-03" db="EMBL/GenBank/DDBJ databases">
        <title>Genomic Encyclopedia of Archaeal and Bacterial Type Strains, Phase II (KMG-II): from individual species to whole genera.</title>
        <authorList>
            <person name="Goeker M."/>
        </authorList>
    </citation>
    <scope>NUCLEOTIDE SEQUENCE [LARGE SCALE GENOMIC DNA]</scope>
    <source>
        <strain evidence="8 10">DSM 22727</strain>
    </source>
</reference>
<evidence type="ECO:0000256" key="4">
    <source>
        <dbReference type="PIRSR" id="PIRSR006278-1"/>
    </source>
</evidence>
<evidence type="ECO:0000256" key="3">
    <source>
        <dbReference type="ARBA" id="ARBA00022898"/>
    </source>
</evidence>
<dbReference type="GO" id="GO:0019148">
    <property type="term" value="F:D-cysteine desulfhydrase activity"/>
    <property type="evidence" value="ECO:0007669"/>
    <property type="project" value="TreeGrafter"/>
</dbReference>
<dbReference type="Pfam" id="PF00291">
    <property type="entry name" value="PALP"/>
    <property type="match status" value="1"/>
</dbReference>
<dbReference type="PANTHER" id="PTHR43780:SF2">
    <property type="entry name" value="1-AMINOCYCLOPROPANE-1-CARBOXYLATE DEAMINASE-RELATED"/>
    <property type="match status" value="1"/>
</dbReference>
<proteinExistence type="inferred from homology"/>
<gene>
    <name evidence="7" type="ORF">IL45_06350</name>
    <name evidence="8" type="ORF">LY02_01449</name>
</gene>
<dbReference type="SUPFAM" id="SSF53686">
    <property type="entry name" value="Tryptophan synthase beta subunit-like PLP-dependent enzymes"/>
    <property type="match status" value="1"/>
</dbReference>
<evidence type="ECO:0000313" key="9">
    <source>
        <dbReference type="Proteomes" id="UP000028531"/>
    </source>
</evidence>
<evidence type="ECO:0000256" key="2">
    <source>
        <dbReference type="ARBA" id="ARBA00008639"/>
    </source>
</evidence>
<dbReference type="Proteomes" id="UP000028531">
    <property type="component" value="Unassembled WGS sequence"/>
</dbReference>
<organism evidence="7 9">
    <name type="scientific">Nonlabens ulvanivorans</name>
    <name type="common">Persicivirga ulvanivorans</name>
    <dbReference type="NCBI Taxonomy" id="906888"/>
    <lineage>
        <taxon>Bacteria</taxon>
        <taxon>Pseudomonadati</taxon>
        <taxon>Bacteroidota</taxon>
        <taxon>Flavobacteriia</taxon>
        <taxon>Flavobacteriales</taxon>
        <taxon>Flavobacteriaceae</taxon>
        <taxon>Nonlabens</taxon>
    </lineage>
</organism>
<dbReference type="RefSeq" id="WP_036581571.1">
    <property type="nucleotide sequence ID" value="NZ_JPJI01000026.1"/>
</dbReference>
<dbReference type="InterPro" id="IPR027278">
    <property type="entry name" value="ACCD_DCysDesulf"/>
</dbReference>
<accession>A0A084JXX9</accession>
<dbReference type="EMBL" id="JPJI01000026">
    <property type="protein sequence ID" value="KEZ93813.1"/>
    <property type="molecule type" value="Genomic_DNA"/>
</dbReference>
<dbReference type="PANTHER" id="PTHR43780">
    <property type="entry name" value="1-AMINOCYCLOPROPANE-1-CARBOXYLATE DEAMINASE-RELATED"/>
    <property type="match status" value="1"/>
</dbReference>
<protein>
    <submittedName>
        <fullName evidence="7">1-aminocyclopropane-1-carboxylate deaminase</fullName>
    </submittedName>
</protein>
<comment type="cofactor">
    <cofactor evidence="1">
        <name>pyridoxal 5'-phosphate</name>
        <dbReference type="ChEBI" id="CHEBI:597326"/>
    </cofactor>
</comment>
<feature type="domain" description="Tryptophan synthase beta chain-like PALP" evidence="6">
    <location>
        <begin position="26"/>
        <end position="191"/>
    </location>
</feature>
<evidence type="ECO:0000313" key="7">
    <source>
        <dbReference type="EMBL" id="KEZ93813.1"/>
    </source>
</evidence>
<evidence type="ECO:0000256" key="1">
    <source>
        <dbReference type="ARBA" id="ARBA00001933"/>
    </source>
</evidence>
<sequence>MKLFNVKNAVNQRYREFNDRAIIVDIKREDLLHTQVSGNKLRKLKYNILAAQRLGLDTLLTYGGAFSNHIAATAAAGNICGFKTIGVIRGEELGHDLEKTLAGNKTLNTAHALGMQFKFVSRSAYRDKYEDFFQFALKKEFNSFYNIPEGGTNDLAVKGTEEILTIKDKDYYDYICVAAGTGGTAAGIINSAAPHQKVLVFSALKGDFMFDEIAQYTDRENFMVFDEDRFGGYAKSSDGLIKFMNGRFRESVTEQNPKGIPLEPIYTGKMMYRLEHLVKTGVISGETRILAIHTGGLQSVAGYNAMLEKKGKITLDYINEI</sequence>
<dbReference type="Proteomes" id="UP000239997">
    <property type="component" value="Unassembled WGS sequence"/>
</dbReference>
<keyword evidence="10" id="KW-1185">Reference proteome</keyword>
<evidence type="ECO:0000259" key="6">
    <source>
        <dbReference type="Pfam" id="PF00291"/>
    </source>
</evidence>
<name>A0A084JXX9_NONUL</name>
<dbReference type="InterPro" id="IPR001926">
    <property type="entry name" value="TrpB-like_PALP"/>
</dbReference>
<keyword evidence="3 5" id="KW-0663">Pyridoxal phosphate</keyword>